<dbReference type="InterPro" id="IPR037396">
    <property type="entry name" value="FMN_HAD"/>
</dbReference>
<dbReference type="SUPFAM" id="SSF51395">
    <property type="entry name" value="FMN-linked oxidoreductases"/>
    <property type="match status" value="1"/>
</dbReference>
<dbReference type="Proteomes" id="UP000184327">
    <property type="component" value="Unassembled WGS sequence"/>
</dbReference>
<accession>A0A1M5C0Y8</accession>
<name>A0A1M5C0Y8_9BURK</name>
<reference evidence="6 7" key="1">
    <citation type="submission" date="2016-11" db="EMBL/GenBank/DDBJ databases">
        <authorList>
            <person name="Jaros S."/>
            <person name="Januszkiewicz K."/>
            <person name="Wedrychowicz H."/>
        </authorList>
    </citation>
    <scope>NUCLEOTIDE SEQUENCE [LARGE SCALE GENOMIC DNA]</scope>
    <source>
        <strain evidence="6 7">DSM 16112</strain>
    </source>
</reference>
<keyword evidence="4" id="KW-0560">Oxidoreductase</keyword>
<organism evidence="6 7">
    <name type="scientific">Lampropedia hyalina DSM 16112</name>
    <dbReference type="NCBI Taxonomy" id="1122156"/>
    <lineage>
        <taxon>Bacteria</taxon>
        <taxon>Pseudomonadati</taxon>
        <taxon>Pseudomonadota</taxon>
        <taxon>Betaproteobacteria</taxon>
        <taxon>Burkholderiales</taxon>
        <taxon>Comamonadaceae</taxon>
        <taxon>Lampropedia</taxon>
    </lineage>
</organism>
<evidence type="ECO:0000259" key="5">
    <source>
        <dbReference type="PROSITE" id="PS51349"/>
    </source>
</evidence>
<protein>
    <submittedName>
        <fullName evidence="6">FMN-dependent dehydrogenase</fullName>
    </submittedName>
</protein>
<evidence type="ECO:0000256" key="2">
    <source>
        <dbReference type="ARBA" id="ARBA00022630"/>
    </source>
</evidence>
<dbReference type="EMBL" id="FQUZ01000024">
    <property type="protein sequence ID" value="SHF48361.1"/>
    <property type="molecule type" value="Genomic_DNA"/>
</dbReference>
<dbReference type="Pfam" id="PF01070">
    <property type="entry name" value="FMN_dh"/>
    <property type="match status" value="1"/>
</dbReference>
<keyword evidence="2" id="KW-0285">Flavoprotein</keyword>
<feature type="domain" description="FMN hydroxy acid dehydrogenase" evidence="5">
    <location>
        <begin position="1"/>
        <end position="179"/>
    </location>
</feature>
<dbReference type="Gene3D" id="3.20.20.70">
    <property type="entry name" value="Aldolase class I"/>
    <property type="match status" value="1"/>
</dbReference>
<evidence type="ECO:0000256" key="3">
    <source>
        <dbReference type="ARBA" id="ARBA00022643"/>
    </source>
</evidence>
<dbReference type="PANTHER" id="PTHR10578:SF107">
    <property type="entry name" value="2-HYDROXYACID OXIDASE 1"/>
    <property type="match status" value="1"/>
</dbReference>
<dbReference type="InterPro" id="IPR000262">
    <property type="entry name" value="FMN-dep_DH"/>
</dbReference>
<dbReference type="InterPro" id="IPR013785">
    <property type="entry name" value="Aldolase_TIM"/>
</dbReference>
<evidence type="ECO:0000313" key="6">
    <source>
        <dbReference type="EMBL" id="SHF48361.1"/>
    </source>
</evidence>
<dbReference type="AlphaFoldDB" id="A0A1M5C0Y8"/>
<sequence>MNLLPYAQAGGQASLSAGESLLHHPLVARLPDWDDMAWLIQQTRLPVLLKGILHPLDVAPALQAGAAGIIVSNHGGRVLDTVPATLEVLPRIVAAVDGRIPVLVDGGIRRGTDILKALALGASAIMVGRPILHGLAVAGAAGVAHVLNLLRSELEAAMVLTGCRTLADIHTSLLMPCREDTA</sequence>
<dbReference type="PROSITE" id="PS51349">
    <property type="entry name" value="FMN_HYDROXY_ACID_DH_2"/>
    <property type="match status" value="1"/>
</dbReference>
<dbReference type="GO" id="GO:0016491">
    <property type="term" value="F:oxidoreductase activity"/>
    <property type="evidence" value="ECO:0007669"/>
    <property type="project" value="UniProtKB-KW"/>
</dbReference>
<keyword evidence="7" id="KW-1185">Reference proteome</keyword>
<evidence type="ECO:0000256" key="4">
    <source>
        <dbReference type="ARBA" id="ARBA00023002"/>
    </source>
</evidence>
<comment type="cofactor">
    <cofactor evidence="1">
        <name>FMN</name>
        <dbReference type="ChEBI" id="CHEBI:58210"/>
    </cofactor>
</comment>
<dbReference type="RefSeq" id="WP_234971119.1">
    <property type="nucleotide sequence ID" value="NZ_FQUZ01000024.1"/>
</dbReference>
<keyword evidence="3" id="KW-0288">FMN</keyword>
<proteinExistence type="predicted"/>
<evidence type="ECO:0000256" key="1">
    <source>
        <dbReference type="ARBA" id="ARBA00001917"/>
    </source>
</evidence>
<dbReference type="PANTHER" id="PTHR10578">
    <property type="entry name" value="S -2-HYDROXY-ACID OXIDASE-RELATED"/>
    <property type="match status" value="1"/>
</dbReference>
<dbReference type="STRING" id="1122156.SAMN02745117_02041"/>
<gene>
    <name evidence="6" type="ORF">SAMN02745117_02041</name>
</gene>
<evidence type="ECO:0000313" key="7">
    <source>
        <dbReference type="Proteomes" id="UP000184327"/>
    </source>
</evidence>